<comment type="caution">
    <text evidence="1">The sequence shown here is derived from an EMBL/GenBank/DDBJ whole genome shotgun (WGS) entry which is preliminary data.</text>
</comment>
<reference evidence="1" key="2">
    <citation type="submission" date="2023-08" db="EMBL/GenBank/DDBJ databases">
        <title>Vibrio cholerae Outbreaks in Tanzania Exemplify Founder Flush: Simultaneous Increases in Population Size and Genetic Diversity.</title>
        <authorList>
            <person name="Debes A.K."/>
            <person name="Mohammed A."/>
            <person name="Maseke I."/>
            <person name="Almeida M."/>
            <person name="Li S."/>
            <person name="Matimba H."/>
            <person name="Joachim A."/>
            <person name="Mizinduko M."/>
            <person name="Nyanga S."/>
            <person name="Kelly M."/>
            <person name="Kachwamba Y."/>
            <person name="Schaffer A.M."/>
            <person name="Nyanga A.S."/>
            <person name="Mghamba J."/>
            <person name="Mosha F.S."/>
            <person name="Sack D.A."/>
            <person name="Stine O.C."/>
        </authorList>
    </citation>
    <scope>NUCLEOTIDE SEQUENCE</scope>
    <source>
        <strain evidence="1">TDS0091212</strain>
    </source>
</reference>
<organism evidence="1 2">
    <name type="scientific">Vibrio cholerae</name>
    <dbReference type="NCBI Taxonomy" id="666"/>
    <lineage>
        <taxon>Bacteria</taxon>
        <taxon>Pseudomonadati</taxon>
        <taxon>Pseudomonadota</taxon>
        <taxon>Gammaproteobacteria</taxon>
        <taxon>Vibrionales</taxon>
        <taxon>Vibrionaceae</taxon>
        <taxon>Vibrio</taxon>
    </lineage>
</organism>
<evidence type="ECO:0000313" key="2">
    <source>
        <dbReference type="Proteomes" id="UP001196338"/>
    </source>
</evidence>
<reference evidence="1" key="1">
    <citation type="submission" date="2021-05" db="EMBL/GenBank/DDBJ databases">
        <authorList>
            <person name="Stine C."/>
        </authorList>
    </citation>
    <scope>NUCLEOTIDE SEQUENCE</scope>
    <source>
        <strain evidence="1">TDS0091212</strain>
    </source>
</reference>
<feature type="non-terminal residue" evidence="1">
    <location>
        <position position="1"/>
    </location>
</feature>
<accession>A0AAW4KSQ9</accession>
<dbReference type="AlphaFoldDB" id="A0AAW4KSQ9"/>
<name>A0AAW4KSQ9_VIBCL</name>
<sequence length="67" mass="7473">LAGSVSRSVYSHFHAPLRTVFAHWGGRPRTVLMRIAAAQAPRRWAQAGNGLISVVFTELARFLLRRS</sequence>
<dbReference type="Proteomes" id="UP001196338">
    <property type="component" value="Unassembled WGS sequence"/>
</dbReference>
<gene>
    <name evidence="1" type="ORF">KIN13_19180</name>
</gene>
<evidence type="ECO:0000313" key="1">
    <source>
        <dbReference type="EMBL" id="MBS7675532.1"/>
    </source>
</evidence>
<proteinExistence type="predicted"/>
<protein>
    <submittedName>
        <fullName evidence="1">Uncharacterized protein</fullName>
    </submittedName>
</protein>
<dbReference type="RefSeq" id="WP_213421429.1">
    <property type="nucleotide sequence ID" value="NZ_JAHBND010000890.1"/>
</dbReference>
<dbReference type="EMBL" id="JAHBND010000890">
    <property type="protein sequence ID" value="MBS7675532.1"/>
    <property type="molecule type" value="Genomic_DNA"/>
</dbReference>